<dbReference type="EMBL" id="CM051398">
    <property type="protein sequence ID" value="KAJ4717771.1"/>
    <property type="molecule type" value="Genomic_DNA"/>
</dbReference>
<accession>A0ACC1Y222</accession>
<evidence type="ECO:0000313" key="2">
    <source>
        <dbReference type="Proteomes" id="UP001164539"/>
    </source>
</evidence>
<keyword evidence="1" id="KW-0675">Receptor</keyword>
<dbReference type="Proteomes" id="UP001164539">
    <property type="component" value="Chromosome 5"/>
</dbReference>
<proteinExistence type="predicted"/>
<reference evidence="1 2" key="1">
    <citation type="journal article" date="2023" name="Science">
        <title>Complex scaffold remodeling in plant triterpene biosynthesis.</title>
        <authorList>
            <person name="De La Pena R."/>
            <person name="Hodgson H."/>
            <person name="Liu J.C."/>
            <person name="Stephenson M.J."/>
            <person name="Martin A.C."/>
            <person name="Owen C."/>
            <person name="Harkess A."/>
            <person name="Leebens-Mack J."/>
            <person name="Jimenez L.E."/>
            <person name="Osbourn A."/>
            <person name="Sattely E.S."/>
        </authorList>
    </citation>
    <scope>NUCLEOTIDE SEQUENCE [LARGE SCALE GENOMIC DNA]</scope>
    <source>
        <strain evidence="2">cv. JPN11</strain>
        <tissue evidence="1">Leaf</tissue>
    </source>
</reference>
<gene>
    <name evidence="1" type="ORF">OWV82_009552</name>
</gene>
<protein>
    <submittedName>
        <fullName evidence="1">Receptor-type tyrosine-protein like</fullName>
    </submittedName>
</protein>
<comment type="caution">
    <text evidence="1">The sequence shown here is derived from an EMBL/GenBank/DDBJ whole genome shotgun (WGS) entry which is preliminary data.</text>
</comment>
<name>A0ACC1Y222_MELAZ</name>
<organism evidence="1 2">
    <name type="scientific">Melia azedarach</name>
    <name type="common">Chinaberry tree</name>
    <dbReference type="NCBI Taxonomy" id="155640"/>
    <lineage>
        <taxon>Eukaryota</taxon>
        <taxon>Viridiplantae</taxon>
        <taxon>Streptophyta</taxon>
        <taxon>Embryophyta</taxon>
        <taxon>Tracheophyta</taxon>
        <taxon>Spermatophyta</taxon>
        <taxon>Magnoliopsida</taxon>
        <taxon>eudicotyledons</taxon>
        <taxon>Gunneridae</taxon>
        <taxon>Pentapetalae</taxon>
        <taxon>rosids</taxon>
        <taxon>malvids</taxon>
        <taxon>Sapindales</taxon>
        <taxon>Meliaceae</taxon>
        <taxon>Melia</taxon>
    </lineage>
</organism>
<sequence>MLTTMEQESQTPKQTLSATVIRRPIHRRLHLRRRKLPVVRLGSKKPRRRLFLFRILRRFRLRWLKLHYACMLQKLKKYYSEVIKDIRDASATLESFQQRIFMESTFAVPVMGVSLSTFPSVPGSDRPRSHLFM</sequence>
<keyword evidence="2" id="KW-1185">Reference proteome</keyword>
<evidence type="ECO:0000313" key="1">
    <source>
        <dbReference type="EMBL" id="KAJ4717771.1"/>
    </source>
</evidence>